<dbReference type="InterPro" id="IPR006102">
    <property type="entry name" value="Ig-like_GH2"/>
</dbReference>
<comment type="similarity">
    <text evidence="1">Belongs to the glycosyl hydrolase 2 family.</text>
</comment>
<evidence type="ECO:0000256" key="1">
    <source>
        <dbReference type="ARBA" id="ARBA00007401"/>
    </source>
</evidence>
<evidence type="ECO:0000256" key="3">
    <source>
        <dbReference type="ARBA" id="ARBA00023295"/>
    </source>
</evidence>
<keyword evidence="4" id="KW-0732">Signal</keyword>
<dbReference type="AlphaFoldDB" id="A0A9X1UZM8"/>
<dbReference type="GO" id="GO:0004553">
    <property type="term" value="F:hydrolase activity, hydrolyzing O-glycosyl compounds"/>
    <property type="evidence" value="ECO:0007669"/>
    <property type="project" value="InterPro"/>
</dbReference>
<evidence type="ECO:0000259" key="5">
    <source>
        <dbReference type="Pfam" id="PF00703"/>
    </source>
</evidence>
<dbReference type="InterPro" id="IPR008979">
    <property type="entry name" value="Galactose-bd-like_sf"/>
</dbReference>
<dbReference type="Gene3D" id="2.60.120.260">
    <property type="entry name" value="Galactose-binding domain-like"/>
    <property type="match status" value="1"/>
</dbReference>
<keyword evidence="2" id="KW-0378">Hydrolase</keyword>
<dbReference type="Pfam" id="PF18565">
    <property type="entry name" value="Glyco_hydro2_C5"/>
    <property type="match status" value="1"/>
</dbReference>
<evidence type="ECO:0000313" key="10">
    <source>
        <dbReference type="EMBL" id="MCG9972851.1"/>
    </source>
</evidence>
<evidence type="ECO:0000256" key="4">
    <source>
        <dbReference type="SAM" id="SignalP"/>
    </source>
</evidence>
<dbReference type="PANTHER" id="PTHR42732">
    <property type="entry name" value="BETA-GALACTOSIDASE"/>
    <property type="match status" value="1"/>
</dbReference>
<dbReference type="Pfam" id="PF02837">
    <property type="entry name" value="Glyco_hydro_2_N"/>
    <property type="match status" value="1"/>
</dbReference>
<dbReference type="InterPro" id="IPR032311">
    <property type="entry name" value="DUF4982"/>
</dbReference>
<evidence type="ECO:0000313" key="11">
    <source>
        <dbReference type="Proteomes" id="UP001139344"/>
    </source>
</evidence>
<accession>A0A9X1UZM8</accession>
<dbReference type="Proteomes" id="UP001139344">
    <property type="component" value="Unassembled WGS sequence"/>
</dbReference>
<sequence>MNRINYKHLLALLILLILNTELSAQQAGKELFNEGWSFKKGDSTEVFSNSDWRSVQLPHDWSIEGPFNSRWASGTGFLPGGIGWYKKSFDIADYSPEKTYSIYFDGVYKNSEVWINGHYLGKRPNGFIPFQYELTPYLKANDNQIIVKADHTQHADSRYYTGSGIYRNVYLLKQNPVHFAQWGVFFTTPEISENSSKAKVSVEVRNKTKDTVQTIIHAELFDKQGNVVATKDKPLWLRPGKQNYVELNFYVSDPKLWSPENPNLYDLKVSIQKADHSVVDVWEQKVGFRTFRFDADKGFFLNGENMLIKGVCIHHDAGALGAAVPKEVWRERFETIKELGANAIRMSHYPHQDYIYDLADEMGFLVQDEAFDEWEFGKNKWITGWNVGTPGNDGSHEEFAEWGTQDVQDMIRRNRNHVSIIMWSIGNEVDYPNDPYSHPVLDEGRNPQIYGKGYQPQNPPVEQLGKLANELVKAAKMFDTTRVVTAALAGVTMSNYTIYPEVLDIVGYNYQEFRYEEDHKAFPDRVIYGSENGDALDAWLAVKENDYISSQFLWTAFDFMGEAREWPNRSSGAGIIDLAGKPKPDFYFRKSLWSEEPMIFLGITDSKSNVLGRRNIEESWTGNNGESKWVTVYTNTEEAELFLNDRSLGRQKATYSNEKMIAWEVPFEKGELKAIGYINGKKVAEYNVETFGKASKIQTLINKDSFSKKGDIILLDLLLMDNQGNQITDQDQIIDFEINGPGKILGLESGDRNSHENYQASQRKTYRGKLRAYIQITDDSDQNLEISIISEDFGKERVKVKKII</sequence>
<name>A0A9X1UZM8_9FLAO</name>
<dbReference type="PANTHER" id="PTHR42732:SF1">
    <property type="entry name" value="BETA-MANNOSIDASE"/>
    <property type="match status" value="1"/>
</dbReference>
<evidence type="ECO:0000259" key="6">
    <source>
        <dbReference type="Pfam" id="PF02836"/>
    </source>
</evidence>
<dbReference type="InterPro" id="IPR006103">
    <property type="entry name" value="Glyco_hydro_2_cat"/>
</dbReference>
<dbReference type="Gene3D" id="3.20.20.80">
    <property type="entry name" value="Glycosidases"/>
    <property type="match status" value="1"/>
</dbReference>
<dbReference type="EMBL" id="JAJSON010000025">
    <property type="protein sequence ID" value="MCG9972851.1"/>
    <property type="molecule type" value="Genomic_DNA"/>
</dbReference>
<feature type="domain" description="Glycoside hydrolase family 2 immunoglobulin-like beta-sandwich" evidence="5">
    <location>
        <begin position="185"/>
        <end position="289"/>
    </location>
</feature>
<dbReference type="InterPro" id="IPR036156">
    <property type="entry name" value="Beta-gal/glucu_dom_sf"/>
</dbReference>
<dbReference type="Gene3D" id="2.60.40.10">
    <property type="entry name" value="Immunoglobulins"/>
    <property type="match status" value="3"/>
</dbReference>
<dbReference type="InterPro" id="IPR006101">
    <property type="entry name" value="Glyco_hydro_2"/>
</dbReference>
<reference evidence="10" key="1">
    <citation type="submission" date="2021-12" db="EMBL/GenBank/DDBJ databases">
        <title>Description of Gramella crocea sp. nov., a new bacterium isolated from activated sludge.</title>
        <authorList>
            <person name="Zhang X."/>
        </authorList>
    </citation>
    <scope>NUCLEOTIDE SEQUENCE</scope>
    <source>
        <strain evidence="10">YB25</strain>
    </source>
</reference>
<dbReference type="RefSeq" id="WP_240100203.1">
    <property type="nucleotide sequence ID" value="NZ_JAJSON010000025.1"/>
</dbReference>
<evidence type="ECO:0000256" key="2">
    <source>
        <dbReference type="ARBA" id="ARBA00022801"/>
    </source>
</evidence>
<proteinExistence type="inferred from homology"/>
<feature type="domain" description="Glycoside hydrolase family 2" evidence="9">
    <location>
        <begin position="708"/>
        <end position="798"/>
    </location>
</feature>
<dbReference type="InterPro" id="IPR023232">
    <property type="entry name" value="Glyco_hydro_2_AS"/>
</dbReference>
<organism evidence="10 11">
    <name type="scientific">Christiangramia crocea</name>
    <dbReference type="NCBI Taxonomy" id="2904124"/>
    <lineage>
        <taxon>Bacteria</taxon>
        <taxon>Pseudomonadati</taxon>
        <taxon>Bacteroidota</taxon>
        <taxon>Flavobacteriia</taxon>
        <taxon>Flavobacteriales</taxon>
        <taxon>Flavobacteriaceae</taxon>
        <taxon>Christiangramia</taxon>
    </lineage>
</organism>
<dbReference type="InterPro" id="IPR051913">
    <property type="entry name" value="GH2_Domain-Containing"/>
</dbReference>
<evidence type="ECO:0000259" key="7">
    <source>
        <dbReference type="Pfam" id="PF02837"/>
    </source>
</evidence>
<feature type="domain" description="Glycosyl hydrolases family 2 sugar binding" evidence="7">
    <location>
        <begin position="81"/>
        <end position="174"/>
    </location>
</feature>
<dbReference type="Pfam" id="PF00703">
    <property type="entry name" value="Glyco_hydro_2"/>
    <property type="match status" value="1"/>
</dbReference>
<dbReference type="PRINTS" id="PR00132">
    <property type="entry name" value="GLHYDRLASE2"/>
</dbReference>
<gene>
    <name evidence="10" type="ORF">LU635_14465</name>
</gene>
<keyword evidence="3" id="KW-0326">Glycosidase</keyword>
<feature type="domain" description="DUF4982" evidence="8">
    <location>
        <begin position="625"/>
        <end position="684"/>
    </location>
</feature>
<dbReference type="InterPro" id="IPR040605">
    <property type="entry name" value="Glyco_hydro2_dom5"/>
</dbReference>
<dbReference type="InterPro" id="IPR013783">
    <property type="entry name" value="Ig-like_fold"/>
</dbReference>
<feature type="chain" id="PRO_5040817609" evidence="4">
    <location>
        <begin position="25"/>
        <end position="804"/>
    </location>
</feature>
<dbReference type="SUPFAM" id="SSF49303">
    <property type="entry name" value="beta-Galactosidase/glucuronidase domain"/>
    <property type="match status" value="1"/>
</dbReference>
<dbReference type="Pfam" id="PF02836">
    <property type="entry name" value="Glyco_hydro_2_C"/>
    <property type="match status" value="1"/>
</dbReference>
<dbReference type="PROSITE" id="PS00608">
    <property type="entry name" value="GLYCOSYL_HYDROL_F2_2"/>
    <property type="match status" value="1"/>
</dbReference>
<protein>
    <submittedName>
        <fullName evidence="10">DUF4982 domain-containing protein</fullName>
    </submittedName>
</protein>
<feature type="signal peptide" evidence="4">
    <location>
        <begin position="1"/>
        <end position="24"/>
    </location>
</feature>
<comment type="caution">
    <text evidence="10">The sequence shown here is derived from an EMBL/GenBank/DDBJ whole genome shotgun (WGS) entry which is preliminary data.</text>
</comment>
<evidence type="ECO:0000259" key="9">
    <source>
        <dbReference type="Pfam" id="PF18565"/>
    </source>
</evidence>
<dbReference type="InterPro" id="IPR017853">
    <property type="entry name" value="GH"/>
</dbReference>
<evidence type="ECO:0000259" key="8">
    <source>
        <dbReference type="Pfam" id="PF16355"/>
    </source>
</evidence>
<dbReference type="GO" id="GO:0005975">
    <property type="term" value="P:carbohydrate metabolic process"/>
    <property type="evidence" value="ECO:0007669"/>
    <property type="project" value="InterPro"/>
</dbReference>
<dbReference type="SUPFAM" id="SSF51445">
    <property type="entry name" value="(Trans)glycosidases"/>
    <property type="match status" value="1"/>
</dbReference>
<dbReference type="Pfam" id="PF16355">
    <property type="entry name" value="DUF4982"/>
    <property type="match status" value="1"/>
</dbReference>
<dbReference type="InterPro" id="IPR006104">
    <property type="entry name" value="Glyco_hydro_2_N"/>
</dbReference>
<dbReference type="SUPFAM" id="SSF49785">
    <property type="entry name" value="Galactose-binding domain-like"/>
    <property type="match status" value="1"/>
</dbReference>
<feature type="domain" description="Glycoside hydrolase family 2 catalytic" evidence="6">
    <location>
        <begin position="296"/>
        <end position="486"/>
    </location>
</feature>
<keyword evidence="11" id="KW-1185">Reference proteome</keyword>